<dbReference type="Proteomes" id="UP000030746">
    <property type="component" value="Unassembled WGS sequence"/>
</dbReference>
<feature type="non-terminal residue" evidence="4">
    <location>
        <position position="56"/>
    </location>
</feature>
<dbReference type="InterPro" id="IPR001254">
    <property type="entry name" value="Trypsin_dom"/>
</dbReference>
<dbReference type="HOGENOM" id="CLU_163459_3_1_1"/>
<dbReference type="PANTHER" id="PTHR24252">
    <property type="entry name" value="ACROSIN-RELATED"/>
    <property type="match status" value="1"/>
</dbReference>
<evidence type="ECO:0000313" key="4">
    <source>
        <dbReference type="EMBL" id="ESO81911.1"/>
    </source>
</evidence>
<dbReference type="GO" id="GO:0006508">
    <property type="term" value="P:proteolysis"/>
    <property type="evidence" value="ECO:0007669"/>
    <property type="project" value="InterPro"/>
</dbReference>
<organism evidence="4 5">
    <name type="scientific">Lottia gigantea</name>
    <name type="common">Giant owl limpet</name>
    <dbReference type="NCBI Taxonomy" id="225164"/>
    <lineage>
        <taxon>Eukaryota</taxon>
        <taxon>Metazoa</taxon>
        <taxon>Spiralia</taxon>
        <taxon>Lophotrochozoa</taxon>
        <taxon>Mollusca</taxon>
        <taxon>Gastropoda</taxon>
        <taxon>Patellogastropoda</taxon>
        <taxon>Lottioidea</taxon>
        <taxon>Lottiidae</taxon>
        <taxon>Lottia</taxon>
    </lineage>
</organism>
<dbReference type="STRING" id="225164.V3ZM57"/>
<keyword evidence="1" id="KW-1015">Disulfide bond</keyword>
<dbReference type="PANTHER" id="PTHR24252:SF7">
    <property type="entry name" value="HYALIN"/>
    <property type="match status" value="1"/>
</dbReference>
<dbReference type="EMBL" id="KB204089">
    <property type="protein sequence ID" value="ESO81911.1"/>
    <property type="molecule type" value="Genomic_DNA"/>
</dbReference>
<keyword evidence="5" id="KW-1185">Reference proteome</keyword>
<dbReference type="InterPro" id="IPR043504">
    <property type="entry name" value="Peptidase_S1_PA_chymotrypsin"/>
</dbReference>
<proteinExistence type="predicted"/>
<dbReference type="InterPro" id="IPR009003">
    <property type="entry name" value="Peptidase_S1_PA"/>
</dbReference>
<evidence type="ECO:0000259" key="3">
    <source>
        <dbReference type="Pfam" id="PF00089"/>
    </source>
</evidence>
<dbReference type="RefSeq" id="XP_009067356.1">
    <property type="nucleotide sequence ID" value="XM_009069108.1"/>
</dbReference>
<feature type="domain" description="Peptidase S1" evidence="3">
    <location>
        <begin position="13"/>
        <end position="56"/>
    </location>
</feature>
<evidence type="ECO:0000313" key="5">
    <source>
        <dbReference type="Proteomes" id="UP000030746"/>
    </source>
</evidence>
<feature type="compositionally biased region" description="Basic residues" evidence="2">
    <location>
        <begin position="1"/>
        <end position="10"/>
    </location>
</feature>
<dbReference type="AlphaFoldDB" id="V3ZM57"/>
<dbReference type="Pfam" id="PF00089">
    <property type="entry name" value="Trypsin"/>
    <property type="match status" value="1"/>
</dbReference>
<dbReference type="CTD" id="20229530"/>
<dbReference type="OMA" id="TGHYLGI"/>
<reference evidence="4 5" key="1">
    <citation type="journal article" date="2013" name="Nature">
        <title>Insights into bilaterian evolution from three spiralian genomes.</title>
        <authorList>
            <person name="Simakov O."/>
            <person name="Marletaz F."/>
            <person name="Cho S.J."/>
            <person name="Edsinger-Gonzales E."/>
            <person name="Havlak P."/>
            <person name="Hellsten U."/>
            <person name="Kuo D.H."/>
            <person name="Larsson T."/>
            <person name="Lv J."/>
            <person name="Arendt D."/>
            <person name="Savage R."/>
            <person name="Osoegawa K."/>
            <person name="de Jong P."/>
            <person name="Grimwood J."/>
            <person name="Chapman J.A."/>
            <person name="Shapiro H."/>
            <person name="Aerts A."/>
            <person name="Otillar R.P."/>
            <person name="Terry A.Y."/>
            <person name="Boore J.L."/>
            <person name="Grigoriev I.V."/>
            <person name="Lindberg D.R."/>
            <person name="Seaver E.C."/>
            <person name="Weisblat D.A."/>
            <person name="Putnam N.H."/>
            <person name="Rokhsar D.S."/>
        </authorList>
    </citation>
    <scope>NUCLEOTIDE SEQUENCE [LARGE SCALE GENOMIC DNA]</scope>
</reference>
<dbReference type="GeneID" id="20229530"/>
<dbReference type="Gene3D" id="2.40.10.10">
    <property type="entry name" value="Trypsin-like serine proteases"/>
    <property type="match status" value="1"/>
</dbReference>
<name>V3ZM57_LOTGI</name>
<accession>V3ZM57</accession>
<feature type="non-terminal residue" evidence="4">
    <location>
        <position position="1"/>
    </location>
</feature>
<feature type="region of interest" description="Disordered" evidence="2">
    <location>
        <begin position="1"/>
        <end position="21"/>
    </location>
</feature>
<evidence type="ECO:0000256" key="1">
    <source>
        <dbReference type="ARBA" id="ARBA00023157"/>
    </source>
</evidence>
<dbReference type="OrthoDB" id="5918597at2759"/>
<dbReference type="KEGG" id="lgi:LOTGIDRAFT_100801"/>
<dbReference type="PROSITE" id="PS00134">
    <property type="entry name" value="TRYPSIN_HIS"/>
    <property type="match status" value="1"/>
</dbReference>
<protein>
    <recommendedName>
        <fullName evidence="3">Peptidase S1 domain-containing protein</fullName>
    </recommendedName>
</protein>
<dbReference type="SUPFAM" id="SSF50494">
    <property type="entry name" value="Trypsin-like serine proteases"/>
    <property type="match status" value="1"/>
</dbReference>
<sequence>TSCGAKHLRSTRVVNGKPSSEGSWPWMSEILYKGHHGCGAVLISPKWAITAGHCVR</sequence>
<dbReference type="GO" id="GO:0004252">
    <property type="term" value="F:serine-type endopeptidase activity"/>
    <property type="evidence" value="ECO:0007669"/>
    <property type="project" value="InterPro"/>
</dbReference>
<evidence type="ECO:0000256" key="2">
    <source>
        <dbReference type="SAM" id="MobiDB-lite"/>
    </source>
</evidence>
<gene>
    <name evidence="4" type="ORF">LOTGIDRAFT_100801</name>
</gene>
<dbReference type="InterPro" id="IPR018114">
    <property type="entry name" value="TRYPSIN_HIS"/>
</dbReference>